<protein>
    <submittedName>
        <fullName evidence="2">Uncharacterized protein</fullName>
    </submittedName>
</protein>
<gene>
    <name evidence="2" type="ORF">ABC974_23110</name>
</gene>
<evidence type="ECO:0000313" key="2">
    <source>
        <dbReference type="EMBL" id="MEN2792535.1"/>
    </source>
</evidence>
<feature type="chain" id="PRO_5046592278" evidence="1">
    <location>
        <begin position="24"/>
        <end position="325"/>
    </location>
</feature>
<comment type="caution">
    <text evidence="2">The sequence shown here is derived from an EMBL/GenBank/DDBJ whole genome shotgun (WGS) entry which is preliminary data.</text>
</comment>
<dbReference type="Proteomes" id="UP001419910">
    <property type="component" value="Unassembled WGS sequence"/>
</dbReference>
<sequence length="325" mass="33660">MARLGTALLSLLAWIAIVPAAEAAGPCGVSGTTTTSIGNYNPFTGSGINQVTVTMNLTRFRSANGYTRHVDFYFVQASGSPAFTITHSGWNVLYTLPAVHTLSVPFPPPSGTVFLDFGGYFSPDTQTNQFVVSIPGGLDLSAGDPLVFDIRYVCDGENGVQDVHSPATLTDAMTIRINVLSALQASYAGPALDFGEIGSVSDLQAGTHSVTGAIRVASSGPYTVSLSSASNYRMTFSGGNLGDTAQTIRYSTHFLGQTKSNASPSFTTVACQRAGTGGQNLPIAVTLQDGGTTKVSSPSYRDTLTVTVTPLAMPYGGATANCPGL</sequence>
<name>A0ABU9Y9Q3_9SPHN</name>
<keyword evidence="3" id="KW-1185">Reference proteome</keyword>
<evidence type="ECO:0000256" key="1">
    <source>
        <dbReference type="SAM" id="SignalP"/>
    </source>
</evidence>
<reference evidence="2 3" key="1">
    <citation type="submission" date="2024-05" db="EMBL/GenBank/DDBJ databases">
        <authorList>
            <person name="Liu Q."/>
            <person name="Xin Y.-H."/>
        </authorList>
    </citation>
    <scope>NUCLEOTIDE SEQUENCE [LARGE SCALE GENOMIC DNA]</scope>
    <source>
        <strain evidence="2 3">CGMCC 1.10181</strain>
    </source>
</reference>
<keyword evidence="1" id="KW-0732">Signal</keyword>
<accession>A0ABU9Y9Q3</accession>
<feature type="signal peptide" evidence="1">
    <location>
        <begin position="1"/>
        <end position="23"/>
    </location>
</feature>
<proteinExistence type="predicted"/>
<evidence type="ECO:0000313" key="3">
    <source>
        <dbReference type="Proteomes" id="UP001419910"/>
    </source>
</evidence>
<dbReference type="EMBL" id="JBDIME010000030">
    <property type="protein sequence ID" value="MEN2792535.1"/>
    <property type="molecule type" value="Genomic_DNA"/>
</dbReference>
<organism evidence="2 3">
    <name type="scientific">Sphingomonas oligophenolica</name>
    <dbReference type="NCBI Taxonomy" id="301154"/>
    <lineage>
        <taxon>Bacteria</taxon>
        <taxon>Pseudomonadati</taxon>
        <taxon>Pseudomonadota</taxon>
        <taxon>Alphaproteobacteria</taxon>
        <taxon>Sphingomonadales</taxon>
        <taxon>Sphingomonadaceae</taxon>
        <taxon>Sphingomonas</taxon>
    </lineage>
</organism>
<dbReference type="RefSeq" id="WP_343888248.1">
    <property type="nucleotide sequence ID" value="NZ_BAAAEH010000007.1"/>
</dbReference>